<dbReference type="Pfam" id="PF14226">
    <property type="entry name" value="DIOX_N"/>
    <property type="match status" value="1"/>
</dbReference>
<keyword evidence="8" id="KW-1185">Reference proteome</keyword>
<name>A0A067L3P7_JATCU</name>
<sequence>MAQALVQEVYQSNSLSSSAHFSNSKPILAVDDEIPTIDYLNLFHDDPDQRSKVLQHLSKACDEYGFFYLVNHGIPDSVIEGTLKGIADFFELTKEEEKREHQKRTTNNKIMWDQNSHSGENREYLKVIAHPELYCPNKPLGFREALEEYFKRFQDVKIGLARAISKILGFEESYIEKALKLESGFDVAAMNLYPPNFQSKGSTGIPSHTDPGFIVSLIQDVNGGLQVLSHNGKWINVYIPRNAFLIQLGDHLEILTNGKYKSHLHHVVVEKNKLRRISLATLHGPDLDTFVAPATEFVDGFHPPAYRGMTYKDSLEANGHGVIEVQSCLEQLRLQNHN</sequence>
<evidence type="ECO:0000256" key="1">
    <source>
        <dbReference type="ARBA" id="ARBA00008056"/>
    </source>
</evidence>
<dbReference type="Pfam" id="PF03171">
    <property type="entry name" value="2OG-FeII_Oxy"/>
    <property type="match status" value="1"/>
</dbReference>
<evidence type="ECO:0000256" key="4">
    <source>
        <dbReference type="ARBA" id="ARBA00023004"/>
    </source>
</evidence>
<evidence type="ECO:0000256" key="5">
    <source>
        <dbReference type="RuleBase" id="RU003682"/>
    </source>
</evidence>
<dbReference type="InterPro" id="IPR027443">
    <property type="entry name" value="IPNS-like_sf"/>
</dbReference>
<dbReference type="Gene3D" id="2.60.120.330">
    <property type="entry name" value="B-lactam Antibiotic, Isopenicillin N Synthase, Chain"/>
    <property type="match status" value="1"/>
</dbReference>
<evidence type="ECO:0000313" key="7">
    <source>
        <dbReference type="EMBL" id="KDP43091.1"/>
    </source>
</evidence>
<evidence type="ECO:0000256" key="3">
    <source>
        <dbReference type="ARBA" id="ARBA00022896"/>
    </source>
</evidence>
<keyword evidence="4 5" id="KW-0408">Iron</keyword>
<dbReference type="GO" id="GO:0031418">
    <property type="term" value="F:L-ascorbic acid binding"/>
    <property type="evidence" value="ECO:0007669"/>
    <property type="project" value="UniProtKB-KW"/>
</dbReference>
<gene>
    <name evidence="7" type="ORF">JCGZ_25277</name>
</gene>
<dbReference type="GO" id="GO:0046872">
    <property type="term" value="F:metal ion binding"/>
    <property type="evidence" value="ECO:0007669"/>
    <property type="project" value="UniProtKB-KW"/>
</dbReference>
<evidence type="ECO:0000313" key="8">
    <source>
        <dbReference type="Proteomes" id="UP000027138"/>
    </source>
</evidence>
<evidence type="ECO:0000256" key="2">
    <source>
        <dbReference type="ARBA" id="ARBA00022723"/>
    </source>
</evidence>
<accession>A0A067L3P7</accession>
<dbReference type="InterPro" id="IPR026992">
    <property type="entry name" value="DIOX_N"/>
</dbReference>
<dbReference type="PROSITE" id="PS51471">
    <property type="entry name" value="FE2OG_OXY"/>
    <property type="match status" value="1"/>
</dbReference>
<dbReference type="SUPFAM" id="SSF51197">
    <property type="entry name" value="Clavaminate synthase-like"/>
    <property type="match status" value="1"/>
</dbReference>
<keyword evidence="5" id="KW-0560">Oxidoreductase</keyword>
<feature type="domain" description="Fe2OG dioxygenase" evidence="6">
    <location>
        <begin position="184"/>
        <end position="285"/>
    </location>
</feature>
<dbReference type="EMBL" id="KK914283">
    <property type="protein sequence ID" value="KDP43091.1"/>
    <property type="molecule type" value="Genomic_DNA"/>
</dbReference>
<dbReference type="InterPro" id="IPR050295">
    <property type="entry name" value="Plant_2OG-oxidoreductases"/>
</dbReference>
<dbReference type="GO" id="GO:0016491">
    <property type="term" value="F:oxidoreductase activity"/>
    <property type="evidence" value="ECO:0007669"/>
    <property type="project" value="UniProtKB-KW"/>
</dbReference>
<proteinExistence type="inferred from homology"/>
<dbReference type="PANTHER" id="PTHR47991">
    <property type="entry name" value="OXOGLUTARATE/IRON-DEPENDENT DIOXYGENASE"/>
    <property type="match status" value="1"/>
</dbReference>
<dbReference type="Proteomes" id="UP000027138">
    <property type="component" value="Unassembled WGS sequence"/>
</dbReference>
<dbReference type="InterPro" id="IPR044861">
    <property type="entry name" value="IPNS-like_FE2OG_OXY"/>
</dbReference>
<keyword evidence="3" id="KW-0847">Vitamin C</keyword>
<dbReference type="InterPro" id="IPR005123">
    <property type="entry name" value="Oxoglu/Fe-dep_dioxygenase_dom"/>
</dbReference>
<evidence type="ECO:0000259" key="6">
    <source>
        <dbReference type="PROSITE" id="PS51471"/>
    </source>
</evidence>
<reference evidence="7 8" key="1">
    <citation type="journal article" date="2014" name="PLoS ONE">
        <title>Global Analysis of Gene Expression Profiles in Physic Nut (Jatropha curcas L.) Seedlings Exposed to Salt Stress.</title>
        <authorList>
            <person name="Zhang L."/>
            <person name="Zhang C."/>
            <person name="Wu P."/>
            <person name="Chen Y."/>
            <person name="Li M."/>
            <person name="Jiang H."/>
            <person name="Wu G."/>
        </authorList>
    </citation>
    <scope>NUCLEOTIDE SEQUENCE [LARGE SCALE GENOMIC DNA]</scope>
    <source>
        <strain evidence="8">cv. GZQX0401</strain>
        <tissue evidence="7">Young leaves</tissue>
    </source>
</reference>
<comment type="similarity">
    <text evidence="1 5">Belongs to the iron/ascorbate-dependent oxidoreductase family.</text>
</comment>
<keyword evidence="2 5" id="KW-0479">Metal-binding</keyword>
<dbReference type="OrthoDB" id="288590at2759"/>
<organism evidence="7 8">
    <name type="scientific">Jatropha curcas</name>
    <name type="common">Barbados nut</name>
    <dbReference type="NCBI Taxonomy" id="180498"/>
    <lineage>
        <taxon>Eukaryota</taxon>
        <taxon>Viridiplantae</taxon>
        <taxon>Streptophyta</taxon>
        <taxon>Embryophyta</taxon>
        <taxon>Tracheophyta</taxon>
        <taxon>Spermatophyta</taxon>
        <taxon>Magnoliopsida</taxon>
        <taxon>eudicotyledons</taxon>
        <taxon>Gunneridae</taxon>
        <taxon>Pentapetalae</taxon>
        <taxon>rosids</taxon>
        <taxon>fabids</taxon>
        <taxon>Malpighiales</taxon>
        <taxon>Euphorbiaceae</taxon>
        <taxon>Crotonoideae</taxon>
        <taxon>Jatropheae</taxon>
        <taxon>Jatropha</taxon>
    </lineage>
</organism>
<dbReference type="AlphaFoldDB" id="A0A067L3P7"/>
<protein>
    <recommendedName>
        <fullName evidence="6">Fe2OG dioxygenase domain-containing protein</fullName>
    </recommendedName>
</protein>